<keyword evidence="12 16" id="KW-0067">ATP-binding</keyword>
<dbReference type="CDD" id="cd14066">
    <property type="entry name" value="STKc_IRAK"/>
    <property type="match status" value="1"/>
</dbReference>
<dbReference type="PROSITE" id="PS50011">
    <property type="entry name" value="PROTEIN_KINASE_DOM"/>
    <property type="match status" value="1"/>
</dbReference>
<dbReference type="SMART" id="SM00220">
    <property type="entry name" value="S_TKc"/>
    <property type="match status" value="1"/>
</dbReference>
<evidence type="ECO:0000256" key="11">
    <source>
        <dbReference type="ARBA" id="ARBA00022777"/>
    </source>
</evidence>
<dbReference type="GO" id="GO:0016020">
    <property type="term" value="C:membrane"/>
    <property type="evidence" value="ECO:0007669"/>
    <property type="project" value="UniProtKB-SubCell"/>
</dbReference>
<reference evidence="21" key="2">
    <citation type="submission" date="2021-01" db="UniProtKB">
        <authorList>
            <consortium name="EnsemblPlants"/>
        </authorList>
    </citation>
    <scope>IDENTIFICATION</scope>
</reference>
<feature type="chain" id="PRO_5029835878" description="non-specific serine/threonine protein kinase" evidence="19">
    <location>
        <begin position="29"/>
        <end position="951"/>
    </location>
</feature>
<evidence type="ECO:0000313" key="21">
    <source>
        <dbReference type="EnsemblPlants" id="QL02p103806:mrna"/>
    </source>
</evidence>
<feature type="region of interest" description="Disordered" evidence="17">
    <location>
        <begin position="925"/>
        <end position="951"/>
    </location>
</feature>
<evidence type="ECO:0000256" key="18">
    <source>
        <dbReference type="SAM" id="Phobius"/>
    </source>
</evidence>
<evidence type="ECO:0000256" key="13">
    <source>
        <dbReference type="ARBA" id="ARBA00022989"/>
    </source>
</evidence>
<evidence type="ECO:0000256" key="3">
    <source>
        <dbReference type="ARBA" id="ARBA00012513"/>
    </source>
</evidence>
<name>A0A7N2R0H2_QUELO</name>
<organism evidence="21 22">
    <name type="scientific">Quercus lobata</name>
    <name type="common">Valley oak</name>
    <dbReference type="NCBI Taxonomy" id="97700"/>
    <lineage>
        <taxon>Eukaryota</taxon>
        <taxon>Viridiplantae</taxon>
        <taxon>Streptophyta</taxon>
        <taxon>Embryophyta</taxon>
        <taxon>Tracheophyta</taxon>
        <taxon>Spermatophyta</taxon>
        <taxon>Magnoliopsida</taxon>
        <taxon>eudicotyledons</taxon>
        <taxon>Gunneridae</taxon>
        <taxon>Pentapetalae</taxon>
        <taxon>rosids</taxon>
        <taxon>fabids</taxon>
        <taxon>Fagales</taxon>
        <taxon>Fagaceae</taxon>
        <taxon>Quercus</taxon>
    </lineage>
</organism>
<evidence type="ECO:0000256" key="15">
    <source>
        <dbReference type="ARBA" id="ARBA00023180"/>
    </source>
</evidence>
<evidence type="ECO:0000256" key="14">
    <source>
        <dbReference type="ARBA" id="ARBA00023136"/>
    </source>
</evidence>
<keyword evidence="4" id="KW-0723">Serine/threonine-protein kinase</keyword>
<keyword evidence="13 18" id="KW-1133">Transmembrane helix</keyword>
<dbReference type="InterPro" id="IPR001611">
    <property type="entry name" value="Leu-rich_rpt"/>
</dbReference>
<dbReference type="InParanoid" id="A0A7N2R0H2"/>
<keyword evidence="7 18" id="KW-0812">Transmembrane</keyword>
<dbReference type="PROSITE" id="PS00107">
    <property type="entry name" value="PROTEIN_KINASE_ATP"/>
    <property type="match status" value="1"/>
</dbReference>
<protein>
    <recommendedName>
        <fullName evidence="3">non-specific serine/threonine protein kinase</fullName>
        <ecNumber evidence="3">2.7.11.1</ecNumber>
    </recommendedName>
</protein>
<proteinExistence type="inferred from homology"/>
<dbReference type="Pfam" id="PF00560">
    <property type="entry name" value="LRR_1"/>
    <property type="match status" value="2"/>
</dbReference>
<dbReference type="InterPro" id="IPR017441">
    <property type="entry name" value="Protein_kinase_ATP_BS"/>
</dbReference>
<dbReference type="Gene3D" id="3.80.10.10">
    <property type="entry name" value="Ribonuclease Inhibitor"/>
    <property type="match status" value="3"/>
</dbReference>
<feature type="transmembrane region" description="Helical" evidence="18">
    <location>
        <begin position="560"/>
        <end position="584"/>
    </location>
</feature>
<evidence type="ECO:0000256" key="5">
    <source>
        <dbReference type="ARBA" id="ARBA00022614"/>
    </source>
</evidence>
<comment type="subcellular location">
    <subcellularLocation>
        <location evidence="1">Membrane</location>
        <topology evidence="1">Single-pass membrane protein</topology>
    </subcellularLocation>
</comment>
<dbReference type="SUPFAM" id="SSF52058">
    <property type="entry name" value="L domain-like"/>
    <property type="match status" value="1"/>
</dbReference>
<evidence type="ECO:0000256" key="4">
    <source>
        <dbReference type="ARBA" id="ARBA00022527"/>
    </source>
</evidence>
<keyword evidence="22" id="KW-1185">Reference proteome</keyword>
<dbReference type="FunCoup" id="A0A7N2R0H2">
    <property type="interactions" value="943"/>
</dbReference>
<dbReference type="Gene3D" id="3.30.200.20">
    <property type="entry name" value="Phosphorylase Kinase, domain 1"/>
    <property type="match status" value="1"/>
</dbReference>
<dbReference type="FunFam" id="3.80.10.10:FF:000542">
    <property type="entry name" value="Leucine-rich repeat protein kinase family protein"/>
    <property type="match status" value="1"/>
</dbReference>
<dbReference type="OMA" id="MYAIRQK"/>
<keyword evidence="14 18" id="KW-0472">Membrane</keyword>
<dbReference type="GO" id="GO:0005524">
    <property type="term" value="F:ATP binding"/>
    <property type="evidence" value="ECO:0007669"/>
    <property type="project" value="UniProtKB-UniRule"/>
</dbReference>
<evidence type="ECO:0000256" key="12">
    <source>
        <dbReference type="ARBA" id="ARBA00022840"/>
    </source>
</evidence>
<dbReference type="Proteomes" id="UP000594261">
    <property type="component" value="Chromosome 2"/>
</dbReference>
<dbReference type="SUPFAM" id="SSF56112">
    <property type="entry name" value="Protein kinase-like (PK-like)"/>
    <property type="match status" value="1"/>
</dbReference>
<dbReference type="Pfam" id="PF07714">
    <property type="entry name" value="PK_Tyr_Ser-Thr"/>
    <property type="match status" value="1"/>
</dbReference>
<accession>A0A7N2R0H2</accession>
<dbReference type="InterPro" id="IPR001245">
    <property type="entry name" value="Ser-Thr/Tyr_kinase_cat_dom"/>
</dbReference>
<evidence type="ECO:0000256" key="10">
    <source>
        <dbReference type="ARBA" id="ARBA00022741"/>
    </source>
</evidence>
<feature type="domain" description="Protein kinase" evidence="20">
    <location>
        <begin position="634"/>
        <end position="907"/>
    </location>
</feature>
<evidence type="ECO:0000259" key="20">
    <source>
        <dbReference type="PROSITE" id="PS50011"/>
    </source>
</evidence>
<dbReference type="InterPro" id="IPR008271">
    <property type="entry name" value="Ser/Thr_kinase_AS"/>
</dbReference>
<dbReference type="FunFam" id="3.80.10.10:FF:000363">
    <property type="entry name" value="Leucine-rich repeat family protein"/>
    <property type="match status" value="1"/>
</dbReference>
<dbReference type="FunFam" id="3.30.200.20:FF:000162">
    <property type="entry name" value="Adenine nucleotide alpha hydrolase-like domain kinase"/>
    <property type="match status" value="1"/>
</dbReference>
<dbReference type="InterPro" id="IPR032675">
    <property type="entry name" value="LRR_dom_sf"/>
</dbReference>
<feature type="binding site" evidence="16">
    <location>
        <position position="662"/>
    </location>
    <ligand>
        <name>ATP</name>
        <dbReference type="ChEBI" id="CHEBI:30616"/>
    </ligand>
</feature>
<dbReference type="GO" id="GO:0004674">
    <property type="term" value="F:protein serine/threonine kinase activity"/>
    <property type="evidence" value="ECO:0007669"/>
    <property type="project" value="UniProtKB-KW"/>
</dbReference>
<dbReference type="FunFam" id="1.10.510.10:FF:000453">
    <property type="entry name" value="LRR receptor-like serine/threonine-protein kinase HSL2"/>
    <property type="match status" value="1"/>
</dbReference>
<comment type="similarity">
    <text evidence="2">Belongs to the protein kinase superfamily. Ser/Thr protein kinase family.</text>
</comment>
<reference evidence="22" key="1">
    <citation type="journal article" date="2016" name="G3 (Bethesda)">
        <title>First Draft Assembly and Annotation of the Genome of a California Endemic Oak Quercus lobata Nee (Fagaceae).</title>
        <authorList>
            <person name="Sork V.L."/>
            <person name="Fitz-Gibbon S.T."/>
            <person name="Puiu D."/>
            <person name="Crepeau M."/>
            <person name="Gugger P.F."/>
            <person name="Sherman R."/>
            <person name="Stevens K."/>
            <person name="Langley C.H."/>
            <person name="Pellegrini M."/>
            <person name="Salzberg S.L."/>
        </authorList>
    </citation>
    <scope>NUCLEOTIDE SEQUENCE [LARGE SCALE GENOMIC DNA]</scope>
    <source>
        <strain evidence="22">cv. SW786</strain>
    </source>
</reference>
<sequence length="951" mass="105038">MPIVCLVMVQRSQLFLLLVFIILSAIAAQTENQDYVALLSLKDIWQNTPPNWVGSDPCGKGWEGIGCKNSRVTSITLSSIGLTGFLSGDFELLSELKTLDLSYNKGLTGTLPRSIGSLKKLLNLILVGCSFSGPIPDTIGSLQQLLYLSLNSNQFSGQIPPSIGNLPNLLWLDLTDNQLDGPVPVSNGSTPGLDMLVNARHIHLGQNKLSGRIPPQIFSSKMVLIHVLLDGNQLTGNIPSTLGLVQALEVLRVDGNALSGPVPSNFNNLTNLSQMFLSNNKLTGPMPNLTGMNFLSYVDISNNTFYRSDAPPWFPTLQSLTTLIMENTQLQGQIPVALFSLPHLQTVVLKKNQLNGPLDIGTTHSNRLKLIDLQSNLISRLEEKEAYNAALILKDNPICEETGALNSYCTVSHSSFSYSTQQNCGPATCISDQILSPNCRCAYPYTGTLFFGALSFSNLGNNTYYIILEESLMHFFHSHQLPVDSVSLTLSNPIKASSEYLEVKLKVFPYGLVSFNRTGISSIGFMLSNQTFKAPIIFGPFYFIGDKYEKYTESTKSSSIYIIIGAVVGSIVLLVILLAGVYALHTKKRAKKVIEHTNPYEQLDLSRRRGGSFLEVKGVRWFSLKELEKYTKHFLVANEIGSGGYGKVYRGSLPTGQLIAIKQAKKESKQGKLEFKTEIELLSRVHHKNLVSLMGFCFKKGEQILVYEYVLNGSLKDSLSGKSGIRLDWMRRLNVALGAARGLTYLHEFANPPIIHRDIKSNNILLDESLNAKVSDFGISKPMANSESSHVITQVKGTMGYMDPEYYMTHRLTEKSDVYSFGVLMLELITARKPIEHGKYIVREVQEKMDKTKDLYNLHEFLDPAIGLGTTLKGFEKFVDLAMRCVEEAGSNRPMMAEVVKEIENIMELAGLNLNTNSTSTSASYEEISKGSSHYPKSSGTLDSSGVYLPR</sequence>
<evidence type="ECO:0000256" key="16">
    <source>
        <dbReference type="PROSITE-ProRule" id="PRU10141"/>
    </source>
</evidence>
<evidence type="ECO:0000256" key="17">
    <source>
        <dbReference type="SAM" id="MobiDB-lite"/>
    </source>
</evidence>
<evidence type="ECO:0000256" key="19">
    <source>
        <dbReference type="SAM" id="SignalP"/>
    </source>
</evidence>
<dbReference type="EnsemblPlants" id="QL02p103806:mrna">
    <property type="protein sequence ID" value="QL02p103806:mrna"/>
    <property type="gene ID" value="QL02p103806"/>
</dbReference>
<dbReference type="Pfam" id="PF08263">
    <property type="entry name" value="LRRNT_2"/>
    <property type="match status" value="1"/>
</dbReference>
<dbReference type="InterPro" id="IPR013210">
    <property type="entry name" value="LRR_N_plant-typ"/>
</dbReference>
<keyword evidence="9" id="KW-0677">Repeat</keyword>
<keyword evidence="15" id="KW-0325">Glycoprotein</keyword>
<evidence type="ECO:0000313" key="22">
    <source>
        <dbReference type="Proteomes" id="UP000594261"/>
    </source>
</evidence>
<dbReference type="PANTHER" id="PTHR45974:SF266">
    <property type="entry name" value="LEUCINE-RICH REPEAT RECEPTOR PROTEIN KINASE HPCA1"/>
    <property type="match status" value="1"/>
</dbReference>
<dbReference type="InterPro" id="IPR011009">
    <property type="entry name" value="Kinase-like_dom_sf"/>
</dbReference>
<dbReference type="Gene3D" id="1.10.510.10">
    <property type="entry name" value="Transferase(Phosphotransferase) domain 1"/>
    <property type="match status" value="1"/>
</dbReference>
<keyword evidence="5" id="KW-0433">Leucine-rich repeat</keyword>
<dbReference type="InterPro" id="IPR000719">
    <property type="entry name" value="Prot_kinase_dom"/>
</dbReference>
<keyword evidence="8 19" id="KW-0732">Signal</keyword>
<keyword evidence="6" id="KW-0808">Transferase</keyword>
<dbReference type="EC" id="2.7.11.1" evidence="3"/>
<evidence type="ECO:0000256" key="9">
    <source>
        <dbReference type="ARBA" id="ARBA00022737"/>
    </source>
</evidence>
<dbReference type="PANTHER" id="PTHR45974">
    <property type="entry name" value="RECEPTOR-LIKE PROTEIN 55"/>
    <property type="match status" value="1"/>
</dbReference>
<feature type="compositionally biased region" description="Polar residues" evidence="17">
    <location>
        <begin position="930"/>
        <end position="944"/>
    </location>
</feature>
<dbReference type="AlphaFoldDB" id="A0A7N2R0H2"/>
<evidence type="ECO:0000256" key="2">
    <source>
        <dbReference type="ARBA" id="ARBA00008684"/>
    </source>
</evidence>
<keyword evidence="11" id="KW-0418">Kinase</keyword>
<feature type="signal peptide" evidence="19">
    <location>
        <begin position="1"/>
        <end position="28"/>
    </location>
</feature>
<dbReference type="PROSITE" id="PS00108">
    <property type="entry name" value="PROTEIN_KINASE_ST"/>
    <property type="match status" value="1"/>
</dbReference>
<dbReference type="Gramene" id="QL02p103806:mrna">
    <property type="protein sequence ID" value="QL02p103806:mrna"/>
    <property type="gene ID" value="QL02p103806"/>
</dbReference>
<evidence type="ECO:0000256" key="1">
    <source>
        <dbReference type="ARBA" id="ARBA00004167"/>
    </source>
</evidence>
<evidence type="ECO:0000256" key="8">
    <source>
        <dbReference type="ARBA" id="ARBA00022729"/>
    </source>
</evidence>
<evidence type="ECO:0000256" key="6">
    <source>
        <dbReference type="ARBA" id="ARBA00022679"/>
    </source>
</evidence>
<keyword evidence="10 16" id="KW-0547">Nucleotide-binding</keyword>
<evidence type="ECO:0000256" key="7">
    <source>
        <dbReference type="ARBA" id="ARBA00022692"/>
    </source>
</evidence>